<evidence type="ECO:0000313" key="1">
    <source>
        <dbReference type="EMBL" id="KAJ7519612.1"/>
    </source>
</evidence>
<dbReference type="Proteomes" id="UP001162992">
    <property type="component" value="Chromosome 20"/>
</dbReference>
<evidence type="ECO:0000313" key="2">
    <source>
        <dbReference type="Proteomes" id="UP001162992"/>
    </source>
</evidence>
<dbReference type="EMBL" id="CM055111">
    <property type="protein sequence ID" value="KAJ7519612.1"/>
    <property type="molecule type" value="Genomic_DNA"/>
</dbReference>
<sequence>MELLTGAVPPLMAMSESLACRRTFGSRSCVLRRYLLSGGATEIFNKVGTSGVNFVSRMAMIQSSARDSPTASTIYHNVQEGETLTSIARRYRTAVHSIAEANDIADIHILQAGQVLLIPLHRRVLQKMTSIIGAFEESSTSKLTSRRVPSNTLGLRSQTADRSTALSVTEVPPITALSFVKAVAPVFLLAPVFGFCARFMFDGFYSKLRLDVSKQQAEKKVWDIQHRPKLKRWQTILDEDREIEEFSFLHASQVELTENETEEQRKKREFDEIRNQYSSLETTYMKFLADSGLSRSGYWRGGVPSAAQDRDTR</sequence>
<proteinExistence type="predicted"/>
<name>A0ACC2AQ27_DIPCM</name>
<comment type="caution">
    <text evidence="1">The sequence shown here is derived from an EMBL/GenBank/DDBJ whole genome shotgun (WGS) entry which is preliminary data.</text>
</comment>
<organism evidence="1 2">
    <name type="scientific">Diphasiastrum complanatum</name>
    <name type="common">Issler's clubmoss</name>
    <name type="synonym">Lycopodium complanatum</name>
    <dbReference type="NCBI Taxonomy" id="34168"/>
    <lineage>
        <taxon>Eukaryota</taxon>
        <taxon>Viridiplantae</taxon>
        <taxon>Streptophyta</taxon>
        <taxon>Embryophyta</taxon>
        <taxon>Tracheophyta</taxon>
        <taxon>Lycopodiopsida</taxon>
        <taxon>Lycopodiales</taxon>
        <taxon>Lycopodiaceae</taxon>
        <taxon>Lycopodioideae</taxon>
        <taxon>Diphasiastrum</taxon>
    </lineage>
</organism>
<gene>
    <name evidence="1" type="ORF">O6H91_20G046000</name>
</gene>
<protein>
    <submittedName>
        <fullName evidence="1">Uncharacterized protein</fullName>
    </submittedName>
</protein>
<reference evidence="2" key="1">
    <citation type="journal article" date="2024" name="Proc. Natl. Acad. Sci. U.S.A.">
        <title>Extraordinary preservation of gene collinearity over three hundred million years revealed in homosporous lycophytes.</title>
        <authorList>
            <person name="Li C."/>
            <person name="Wickell D."/>
            <person name="Kuo L.Y."/>
            <person name="Chen X."/>
            <person name="Nie B."/>
            <person name="Liao X."/>
            <person name="Peng D."/>
            <person name="Ji J."/>
            <person name="Jenkins J."/>
            <person name="Williams M."/>
            <person name="Shu S."/>
            <person name="Plott C."/>
            <person name="Barry K."/>
            <person name="Rajasekar S."/>
            <person name="Grimwood J."/>
            <person name="Han X."/>
            <person name="Sun S."/>
            <person name="Hou Z."/>
            <person name="He W."/>
            <person name="Dai G."/>
            <person name="Sun C."/>
            <person name="Schmutz J."/>
            <person name="Leebens-Mack J.H."/>
            <person name="Li F.W."/>
            <person name="Wang L."/>
        </authorList>
    </citation>
    <scope>NUCLEOTIDE SEQUENCE [LARGE SCALE GENOMIC DNA]</scope>
    <source>
        <strain evidence="2">cv. PW_Plant_1</strain>
    </source>
</reference>
<accession>A0ACC2AQ27</accession>
<keyword evidence="2" id="KW-1185">Reference proteome</keyword>